<dbReference type="SMART" id="SM01349">
    <property type="entry name" value="TOG"/>
    <property type="match status" value="1"/>
</dbReference>
<dbReference type="EMBL" id="GL433836">
    <property type="protein sequence ID" value="EFN59492.1"/>
    <property type="molecule type" value="Genomic_DNA"/>
</dbReference>
<dbReference type="Proteomes" id="UP000008141">
    <property type="component" value="Unassembled WGS sequence"/>
</dbReference>
<dbReference type="PANTHER" id="PTHR21567:SF62">
    <property type="entry name" value="ARM REPEAT SUPERFAMILY PROTEIN"/>
    <property type="match status" value="1"/>
</dbReference>
<sequence length="492" mass="50802">MVLTRSQAAKQKAHQSPEAHRPSKHAATADAQPGGGTAQPSQPLADKLLNVHSGMGSKASKLSRLRTGPCSHPITSLPGSPAVSPGPGTREFTIAAVQQQAQQAELGQALAAVAAAQAGAGATEGEQQPAAEASSVEKRQPEGEEAAAGGLQAAAIGEQATASDPAAPVGMPAEHPAAPQQQAQPPAPQPRPEKLLKRLPDKAVPCDKLPDGPEPVVVDVEYVASQDLQPVADSAAAVAAVVPALEAAEWVEAVKAINLLRQLVVHHPEACAPQLNTLMPLLLKSVRSLRSSVCKTAIMAVADVYTTYGDLLLPHTDVGGQLKPTTSLLAQMLLKCSSNDKKFVIEEAQRAMQVMVDSLSAGEALRLLLPYADLHKNPKVRGKAGGAVAAAVGRMQPRDVLAFGHPRLLKVAGKLVTDNTPDARDSAKKVIGLLKAAFADPAVEAQLAVEVPAPAAPAEGEEAPKQPTKWEAYCQASLSVSAALAVLKASSE</sequence>
<feature type="region of interest" description="Disordered" evidence="1">
    <location>
        <begin position="115"/>
        <end position="194"/>
    </location>
</feature>
<accession>E1Z5A4</accession>
<evidence type="ECO:0000313" key="4">
    <source>
        <dbReference type="Proteomes" id="UP000008141"/>
    </source>
</evidence>
<evidence type="ECO:0000259" key="2">
    <source>
        <dbReference type="SMART" id="SM01349"/>
    </source>
</evidence>
<dbReference type="KEGG" id="cvr:CHLNCDRAFT_138111"/>
<dbReference type="InterPro" id="IPR016024">
    <property type="entry name" value="ARM-type_fold"/>
</dbReference>
<feature type="region of interest" description="Disordered" evidence="1">
    <location>
        <begin position="1"/>
        <end position="89"/>
    </location>
</feature>
<dbReference type="SUPFAM" id="SSF48371">
    <property type="entry name" value="ARM repeat"/>
    <property type="match status" value="1"/>
</dbReference>
<keyword evidence="4" id="KW-1185">Reference proteome</keyword>
<dbReference type="OrthoDB" id="63891at2759"/>
<feature type="compositionally biased region" description="Low complexity" evidence="1">
    <location>
        <begin position="115"/>
        <end position="133"/>
    </location>
</feature>
<dbReference type="STRING" id="554065.E1Z5A4"/>
<dbReference type="eggNOG" id="KOG2933">
    <property type="taxonomic scope" value="Eukaryota"/>
</dbReference>
<evidence type="ECO:0000313" key="3">
    <source>
        <dbReference type="EMBL" id="EFN59492.1"/>
    </source>
</evidence>
<dbReference type="GO" id="GO:0000226">
    <property type="term" value="P:microtubule cytoskeleton organization"/>
    <property type="evidence" value="ECO:0007669"/>
    <property type="project" value="TreeGrafter"/>
</dbReference>
<dbReference type="GO" id="GO:0005881">
    <property type="term" value="C:cytoplasmic microtubule"/>
    <property type="evidence" value="ECO:0007669"/>
    <property type="project" value="TreeGrafter"/>
</dbReference>
<dbReference type="GO" id="GO:0008017">
    <property type="term" value="F:microtubule binding"/>
    <property type="evidence" value="ECO:0007669"/>
    <property type="project" value="TreeGrafter"/>
</dbReference>
<dbReference type="InterPro" id="IPR034085">
    <property type="entry name" value="TOG"/>
</dbReference>
<evidence type="ECO:0000256" key="1">
    <source>
        <dbReference type="SAM" id="MobiDB-lite"/>
    </source>
</evidence>
<name>E1Z5A4_CHLVA</name>
<dbReference type="Gene3D" id="1.25.10.10">
    <property type="entry name" value="Leucine-rich Repeat Variant"/>
    <property type="match status" value="1"/>
</dbReference>
<organism evidence="4">
    <name type="scientific">Chlorella variabilis</name>
    <name type="common">Green alga</name>
    <dbReference type="NCBI Taxonomy" id="554065"/>
    <lineage>
        <taxon>Eukaryota</taxon>
        <taxon>Viridiplantae</taxon>
        <taxon>Chlorophyta</taxon>
        <taxon>core chlorophytes</taxon>
        <taxon>Trebouxiophyceae</taxon>
        <taxon>Chlorellales</taxon>
        <taxon>Chlorellaceae</taxon>
        <taxon>Chlorella clade</taxon>
        <taxon>Chlorella</taxon>
    </lineage>
</organism>
<proteinExistence type="predicted"/>
<dbReference type="FunCoup" id="E1Z5A4">
    <property type="interactions" value="202"/>
</dbReference>
<feature type="compositionally biased region" description="Low complexity" evidence="1">
    <location>
        <begin position="146"/>
        <end position="160"/>
    </location>
</feature>
<dbReference type="InterPro" id="IPR011989">
    <property type="entry name" value="ARM-like"/>
</dbReference>
<gene>
    <name evidence="3" type="ORF">CHLNCDRAFT_138111</name>
</gene>
<feature type="compositionally biased region" description="Low complexity" evidence="1">
    <location>
        <begin position="172"/>
        <end position="184"/>
    </location>
</feature>
<dbReference type="InParanoid" id="E1Z5A4"/>
<dbReference type="PANTHER" id="PTHR21567">
    <property type="entry name" value="CLASP"/>
    <property type="match status" value="1"/>
</dbReference>
<dbReference type="GeneID" id="17358741"/>
<protein>
    <recommendedName>
        <fullName evidence="2">TOG domain-containing protein</fullName>
    </recommendedName>
</protein>
<dbReference type="AlphaFoldDB" id="E1Z5A4"/>
<dbReference type="OMA" id="HHPEACA"/>
<reference evidence="3 4" key="1">
    <citation type="journal article" date="2010" name="Plant Cell">
        <title>The Chlorella variabilis NC64A genome reveals adaptation to photosymbiosis, coevolution with viruses, and cryptic sex.</title>
        <authorList>
            <person name="Blanc G."/>
            <person name="Duncan G."/>
            <person name="Agarkova I."/>
            <person name="Borodovsky M."/>
            <person name="Gurnon J."/>
            <person name="Kuo A."/>
            <person name="Lindquist E."/>
            <person name="Lucas S."/>
            <person name="Pangilinan J."/>
            <person name="Polle J."/>
            <person name="Salamov A."/>
            <person name="Terry A."/>
            <person name="Yamada T."/>
            <person name="Dunigan D.D."/>
            <person name="Grigoriev I.V."/>
            <person name="Claverie J.M."/>
            <person name="Van Etten J.L."/>
        </authorList>
    </citation>
    <scope>NUCLEOTIDE SEQUENCE [LARGE SCALE GENOMIC DNA]</scope>
    <source>
        <strain evidence="3 4">NC64A</strain>
    </source>
</reference>
<feature type="domain" description="TOG" evidence="2">
    <location>
        <begin position="227"/>
        <end position="464"/>
    </location>
</feature>
<dbReference type="RefSeq" id="XP_005851594.1">
    <property type="nucleotide sequence ID" value="XM_005851532.1"/>
</dbReference>